<accession>A0A9Q3GX69</accession>
<proteinExistence type="predicted"/>
<evidence type="ECO:0000313" key="2">
    <source>
        <dbReference type="Proteomes" id="UP000765509"/>
    </source>
</evidence>
<dbReference type="AlphaFoldDB" id="A0A9Q3GX69"/>
<dbReference type="OrthoDB" id="2509725at2759"/>
<keyword evidence="2" id="KW-1185">Reference proteome</keyword>
<comment type="caution">
    <text evidence="1">The sequence shown here is derived from an EMBL/GenBank/DDBJ whole genome shotgun (WGS) entry which is preliminary data.</text>
</comment>
<sequence length="208" mass="23385">MKNARESQMLVAGQPKLSSIVDTAKNKQWGIGKRGIEVSEKIYRLMLQLLKRNGENMGDFKEIPHPKGTWTLSCHAQTVCTIKVKQDGDNILVKAPNNVVVYKQNNTFQYGMIKNIYNFYGPNHQPVTGILLQIITNLYPRTRYLPGTIGNLLHLFGIVVGSIKESQQIMILATDVVSLAAYCYSNNKLFSLAPKTLFLSPQNRSIPF</sequence>
<gene>
    <name evidence="1" type="ORF">O181_021959</name>
</gene>
<dbReference type="Proteomes" id="UP000765509">
    <property type="component" value="Unassembled WGS sequence"/>
</dbReference>
<name>A0A9Q3GX69_9BASI</name>
<protein>
    <submittedName>
        <fullName evidence="1">Uncharacterized protein</fullName>
    </submittedName>
</protein>
<evidence type="ECO:0000313" key="1">
    <source>
        <dbReference type="EMBL" id="MBW0482244.1"/>
    </source>
</evidence>
<organism evidence="1 2">
    <name type="scientific">Austropuccinia psidii MF-1</name>
    <dbReference type="NCBI Taxonomy" id="1389203"/>
    <lineage>
        <taxon>Eukaryota</taxon>
        <taxon>Fungi</taxon>
        <taxon>Dikarya</taxon>
        <taxon>Basidiomycota</taxon>
        <taxon>Pucciniomycotina</taxon>
        <taxon>Pucciniomycetes</taxon>
        <taxon>Pucciniales</taxon>
        <taxon>Sphaerophragmiaceae</taxon>
        <taxon>Austropuccinia</taxon>
    </lineage>
</organism>
<dbReference type="EMBL" id="AVOT02006708">
    <property type="protein sequence ID" value="MBW0482244.1"/>
    <property type="molecule type" value="Genomic_DNA"/>
</dbReference>
<reference evidence="1" key="1">
    <citation type="submission" date="2021-03" db="EMBL/GenBank/DDBJ databases">
        <title>Draft genome sequence of rust myrtle Austropuccinia psidii MF-1, a brazilian biotype.</title>
        <authorList>
            <person name="Quecine M.C."/>
            <person name="Pachon D.M.R."/>
            <person name="Bonatelli M.L."/>
            <person name="Correr F.H."/>
            <person name="Franceschini L.M."/>
            <person name="Leite T.F."/>
            <person name="Margarido G.R.A."/>
            <person name="Almeida C.A."/>
            <person name="Ferrarezi J.A."/>
            <person name="Labate C.A."/>
        </authorList>
    </citation>
    <scope>NUCLEOTIDE SEQUENCE</scope>
    <source>
        <strain evidence="1">MF-1</strain>
    </source>
</reference>